<keyword evidence="3" id="KW-1185">Reference proteome</keyword>
<protein>
    <submittedName>
        <fullName evidence="2">Uncharacterized protein</fullName>
    </submittedName>
</protein>
<organism evidence="2 3">
    <name type="scientific">Exocentrus adspersus</name>
    <dbReference type="NCBI Taxonomy" id="1586481"/>
    <lineage>
        <taxon>Eukaryota</taxon>
        <taxon>Metazoa</taxon>
        <taxon>Ecdysozoa</taxon>
        <taxon>Arthropoda</taxon>
        <taxon>Hexapoda</taxon>
        <taxon>Insecta</taxon>
        <taxon>Pterygota</taxon>
        <taxon>Neoptera</taxon>
        <taxon>Endopterygota</taxon>
        <taxon>Coleoptera</taxon>
        <taxon>Polyphaga</taxon>
        <taxon>Cucujiformia</taxon>
        <taxon>Chrysomeloidea</taxon>
        <taxon>Cerambycidae</taxon>
        <taxon>Lamiinae</taxon>
        <taxon>Acanthocinini</taxon>
        <taxon>Exocentrus</taxon>
    </lineage>
</organism>
<sequence>MFQTTNQTNAAVNRLESSVTLAQMSLCLDKSRVVVNLASTQLTDDAMDDLAKGFNFAVASRVIPKEEISIAQETTYRRLPTDVSEDERVDPANFYGLPNPPKPNLTRQKRALGRYGITEK</sequence>
<name>A0AAV8W4F3_9CUCU</name>
<dbReference type="AlphaFoldDB" id="A0AAV8W4F3"/>
<evidence type="ECO:0000313" key="2">
    <source>
        <dbReference type="EMBL" id="KAJ8921334.1"/>
    </source>
</evidence>
<reference evidence="2 3" key="1">
    <citation type="journal article" date="2023" name="Insect Mol. Biol.">
        <title>Genome sequencing provides insights into the evolution of gene families encoding plant cell wall-degrading enzymes in longhorned beetles.</title>
        <authorList>
            <person name="Shin N.R."/>
            <person name="Okamura Y."/>
            <person name="Kirsch R."/>
            <person name="Pauchet Y."/>
        </authorList>
    </citation>
    <scope>NUCLEOTIDE SEQUENCE [LARGE SCALE GENOMIC DNA]</scope>
    <source>
        <strain evidence="2">EAD_L_NR</strain>
    </source>
</reference>
<feature type="region of interest" description="Disordered" evidence="1">
    <location>
        <begin position="92"/>
        <end position="120"/>
    </location>
</feature>
<evidence type="ECO:0000256" key="1">
    <source>
        <dbReference type="SAM" id="MobiDB-lite"/>
    </source>
</evidence>
<evidence type="ECO:0000313" key="3">
    <source>
        <dbReference type="Proteomes" id="UP001159042"/>
    </source>
</evidence>
<proteinExistence type="predicted"/>
<comment type="caution">
    <text evidence="2">The sequence shown here is derived from an EMBL/GenBank/DDBJ whole genome shotgun (WGS) entry which is preliminary data.</text>
</comment>
<dbReference type="EMBL" id="JANEYG010000010">
    <property type="protein sequence ID" value="KAJ8921334.1"/>
    <property type="molecule type" value="Genomic_DNA"/>
</dbReference>
<dbReference type="Proteomes" id="UP001159042">
    <property type="component" value="Unassembled WGS sequence"/>
</dbReference>
<accession>A0AAV8W4F3</accession>
<gene>
    <name evidence="2" type="ORF">NQ315_002948</name>
</gene>